<dbReference type="GO" id="GO:0030655">
    <property type="term" value="P:beta-lactam antibiotic catabolic process"/>
    <property type="evidence" value="ECO:0007669"/>
    <property type="project" value="InterPro"/>
</dbReference>
<dbReference type="Pfam" id="PF13354">
    <property type="entry name" value="Beta-lactamase2"/>
    <property type="match status" value="1"/>
</dbReference>
<feature type="signal peptide" evidence="4">
    <location>
        <begin position="1"/>
        <end position="27"/>
    </location>
</feature>
<dbReference type="EMBL" id="OCNH01000006">
    <property type="protein sequence ID" value="SOD97129.1"/>
    <property type="molecule type" value="Genomic_DNA"/>
</dbReference>
<evidence type="ECO:0000256" key="3">
    <source>
        <dbReference type="ARBA" id="ARBA00012865"/>
    </source>
</evidence>
<dbReference type="GO" id="GO:0008800">
    <property type="term" value="F:beta-lactamase activity"/>
    <property type="evidence" value="ECO:0007669"/>
    <property type="project" value="UniProtKB-EC"/>
</dbReference>
<dbReference type="SUPFAM" id="SSF56601">
    <property type="entry name" value="beta-lactamase/transpeptidase-like"/>
    <property type="match status" value="1"/>
</dbReference>
<name>A0A286GPW8_9BACT</name>
<dbReference type="Proteomes" id="UP000219452">
    <property type="component" value="Unassembled WGS sequence"/>
</dbReference>
<comment type="similarity">
    <text evidence="2">Belongs to the class-A beta-lactamase family.</text>
</comment>
<evidence type="ECO:0000313" key="6">
    <source>
        <dbReference type="EMBL" id="SOD97129.1"/>
    </source>
</evidence>
<evidence type="ECO:0000256" key="1">
    <source>
        <dbReference type="ARBA" id="ARBA00001526"/>
    </source>
</evidence>
<gene>
    <name evidence="6" type="ORF">SAMN06269250_5679</name>
</gene>
<keyword evidence="7" id="KW-1185">Reference proteome</keyword>
<protein>
    <recommendedName>
        <fullName evidence="3">beta-lactamase</fullName>
        <ecNumber evidence="3">3.5.2.6</ecNumber>
    </recommendedName>
</protein>
<evidence type="ECO:0000256" key="4">
    <source>
        <dbReference type="SAM" id="SignalP"/>
    </source>
</evidence>
<organism evidence="6 7">
    <name type="scientific">Spirosoma fluviale</name>
    <dbReference type="NCBI Taxonomy" id="1597977"/>
    <lineage>
        <taxon>Bacteria</taxon>
        <taxon>Pseudomonadati</taxon>
        <taxon>Bacteroidota</taxon>
        <taxon>Cytophagia</taxon>
        <taxon>Cytophagales</taxon>
        <taxon>Cytophagaceae</taxon>
        <taxon>Spirosoma</taxon>
    </lineage>
</organism>
<dbReference type="OrthoDB" id="9772863at2"/>
<evidence type="ECO:0000313" key="7">
    <source>
        <dbReference type="Proteomes" id="UP000219452"/>
    </source>
</evidence>
<feature type="chain" id="PRO_5013013104" description="beta-lactamase" evidence="4">
    <location>
        <begin position="28"/>
        <end position="305"/>
    </location>
</feature>
<evidence type="ECO:0000259" key="5">
    <source>
        <dbReference type="Pfam" id="PF13354"/>
    </source>
</evidence>
<dbReference type="Gene3D" id="3.40.710.10">
    <property type="entry name" value="DD-peptidase/beta-lactamase superfamily"/>
    <property type="match status" value="1"/>
</dbReference>
<dbReference type="AlphaFoldDB" id="A0A286GPW8"/>
<dbReference type="InterPro" id="IPR012338">
    <property type="entry name" value="Beta-lactam/transpept-like"/>
</dbReference>
<dbReference type="InterPro" id="IPR045155">
    <property type="entry name" value="Beta-lactam_cat"/>
</dbReference>
<evidence type="ECO:0000256" key="2">
    <source>
        <dbReference type="ARBA" id="ARBA00009009"/>
    </source>
</evidence>
<dbReference type="EC" id="3.5.2.6" evidence="3"/>
<reference evidence="7" key="1">
    <citation type="submission" date="2017-09" db="EMBL/GenBank/DDBJ databases">
        <authorList>
            <person name="Varghese N."/>
            <person name="Submissions S."/>
        </authorList>
    </citation>
    <scope>NUCLEOTIDE SEQUENCE [LARGE SCALE GENOMIC DNA]</scope>
    <source>
        <strain evidence="7">DSM 29961</strain>
    </source>
</reference>
<dbReference type="PANTHER" id="PTHR35333:SF3">
    <property type="entry name" value="BETA-LACTAMASE-TYPE TRANSPEPTIDASE FOLD CONTAINING PROTEIN"/>
    <property type="match status" value="1"/>
</dbReference>
<keyword evidence="4" id="KW-0732">Signal</keyword>
<sequence>MGYMSVNYCCRALGLICLSVLLLPAFSQSRPTLPELRQQIEQELSKQPGVFAVAFKDLTTGKELLIREHEVFHAASTMKTPVMIEVYKQVAQHKLSLKDSMTITTEFRSIVDGSPYSLRAEQDSDTSIYKAVGTKRTLAALVYDMIIVSSNLATNMVIERVGAQNVTQTMRELGAKNIQVRRGVEDSKAFAQGLNNTTTAYDLMVIFDKIATGKAVSPDASKAMITTLLDQKFNDAIPGKLPKDVKVAHKTGSIAGVRHDSGIIFLPDGRKYVLVLLSKEIKDDKATIQTMATVSEWIYKLVVSY</sequence>
<feature type="domain" description="Beta-lactamase class A catalytic" evidence="5">
    <location>
        <begin position="53"/>
        <end position="277"/>
    </location>
</feature>
<comment type="catalytic activity">
    <reaction evidence="1">
        <text>a beta-lactam + H2O = a substituted beta-amino acid</text>
        <dbReference type="Rhea" id="RHEA:20401"/>
        <dbReference type="ChEBI" id="CHEBI:15377"/>
        <dbReference type="ChEBI" id="CHEBI:35627"/>
        <dbReference type="ChEBI" id="CHEBI:140347"/>
        <dbReference type="EC" id="3.5.2.6"/>
    </reaction>
</comment>
<dbReference type="InterPro" id="IPR000871">
    <property type="entry name" value="Beta-lactam_class-A"/>
</dbReference>
<accession>A0A286GPW8</accession>
<dbReference type="GO" id="GO:0046677">
    <property type="term" value="P:response to antibiotic"/>
    <property type="evidence" value="ECO:0007669"/>
    <property type="project" value="InterPro"/>
</dbReference>
<proteinExistence type="inferred from homology"/>
<dbReference type="PANTHER" id="PTHR35333">
    <property type="entry name" value="BETA-LACTAMASE"/>
    <property type="match status" value="1"/>
</dbReference>